<evidence type="ECO:0000313" key="1">
    <source>
        <dbReference type="EMBL" id="QYM78165.1"/>
    </source>
</evidence>
<evidence type="ECO:0000313" key="2">
    <source>
        <dbReference type="Proteomes" id="UP000825051"/>
    </source>
</evidence>
<keyword evidence="2" id="KW-1185">Reference proteome</keyword>
<dbReference type="RefSeq" id="WP_220161269.1">
    <property type="nucleotide sequence ID" value="NZ_CP080507.1"/>
</dbReference>
<gene>
    <name evidence="1" type="ORF">K0B96_12715</name>
</gene>
<dbReference type="AlphaFoldDB" id="A0A8F9TSD8"/>
<name>A0A8F9TSD8_9BACT</name>
<dbReference type="EMBL" id="CP080507">
    <property type="protein sequence ID" value="QYM78165.1"/>
    <property type="molecule type" value="Genomic_DNA"/>
</dbReference>
<evidence type="ECO:0008006" key="3">
    <source>
        <dbReference type="Google" id="ProtNLM"/>
    </source>
</evidence>
<organism evidence="1 2">
    <name type="scientific">Horticoccus luteus</name>
    <dbReference type="NCBI Taxonomy" id="2862869"/>
    <lineage>
        <taxon>Bacteria</taxon>
        <taxon>Pseudomonadati</taxon>
        <taxon>Verrucomicrobiota</taxon>
        <taxon>Opitutia</taxon>
        <taxon>Opitutales</taxon>
        <taxon>Opitutaceae</taxon>
        <taxon>Horticoccus</taxon>
    </lineage>
</organism>
<accession>A0A8F9TSD8</accession>
<reference evidence="1" key="1">
    <citation type="submission" date="2021-08" db="EMBL/GenBank/DDBJ databases">
        <title>Genome of a novel bacterium of the phylum Verrucomicrobia, Oleiharenicola sp. KSB-15.</title>
        <authorList>
            <person name="Chung J.-H."/>
            <person name="Ahn J.-H."/>
            <person name="Yoon Y."/>
            <person name="Kim D.-Y."/>
            <person name="An S.-H."/>
            <person name="Park I."/>
            <person name="Yeon J."/>
        </authorList>
    </citation>
    <scope>NUCLEOTIDE SEQUENCE</scope>
    <source>
        <strain evidence="1">KSB-15</strain>
    </source>
</reference>
<dbReference type="Proteomes" id="UP000825051">
    <property type="component" value="Chromosome"/>
</dbReference>
<proteinExistence type="predicted"/>
<dbReference type="KEGG" id="ole:K0B96_12715"/>
<sequence>MKKFLLSLVVVVAILALVVFIVGRYFVGTAITASVNKFGPELTQTNVHLDSASISPFSGHGTLTNFVVGNPQGWSDRNAFHLGQVSIDLKPTTVLGDQPIVINSIAITQPEIVYETHLVSSNIGDLMKNIEAATGGDKPKPTDEKKPPRKLIVKHFVLSDAKVTVGVGTAAITVPMPTVELNDLGVKEGGITPGQLAFAISRSVTAQVVASAASAIGKNGVEDTVKKAGSTLKDLLGGKK</sequence>
<protein>
    <recommendedName>
        <fullName evidence="3">AsmA domain-containing protein</fullName>
    </recommendedName>
</protein>